<evidence type="ECO:0000313" key="3">
    <source>
        <dbReference type="Proteomes" id="UP000294564"/>
    </source>
</evidence>
<dbReference type="RefSeq" id="WP_132794864.1">
    <property type="nucleotide sequence ID" value="NZ_SLXM01000005.1"/>
</dbReference>
<sequence length="177" mass="19924">MNNTIEIPLSKTKIILLLICALLFVIAGVLFIVYPETFINPIFKTTLIITIVGIASVVFFGLGLVFIGKKLFDNQVGLIINQKGITDNTSGNSIGLVEWEDISQIRTLEIASTNIMMIETNKPEKYIERAKNGLSKRIMKANYKMYGSPIAITSNALKMKYDDLEKLIHKEFEKHKL</sequence>
<proteinExistence type="predicted"/>
<keyword evidence="1" id="KW-1133">Transmembrane helix</keyword>
<keyword evidence="1" id="KW-0812">Transmembrane</keyword>
<gene>
    <name evidence="2" type="ORF">EV195_105253</name>
</gene>
<name>A0A4R2NSR2_9FLAO</name>
<comment type="caution">
    <text evidence="2">The sequence shown here is derived from an EMBL/GenBank/DDBJ whole genome shotgun (WGS) entry which is preliminary data.</text>
</comment>
<reference evidence="2 3" key="1">
    <citation type="submission" date="2019-03" db="EMBL/GenBank/DDBJ databases">
        <title>Genomic Encyclopedia of Type Strains, Phase IV (KMG-IV): sequencing the most valuable type-strain genomes for metagenomic binning, comparative biology and taxonomic classification.</title>
        <authorList>
            <person name="Goeker M."/>
        </authorList>
    </citation>
    <scope>NUCLEOTIDE SEQUENCE [LARGE SCALE GENOMIC DNA]</scope>
    <source>
        <strain evidence="2 3">DSM 14836</strain>
    </source>
</reference>
<protein>
    <recommendedName>
        <fullName evidence="4">PH (Pleckstrin Homology) domain-containing protein</fullName>
    </recommendedName>
</protein>
<evidence type="ECO:0000313" key="2">
    <source>
        <dbReference type="EMBL" id="TCP24822.1"/>
    </source>
</evidence>
<keyword evidence="1" id="KW-0472">Membrane</keyword>
<dbReference type="OrthoDB" id="6028159at2"/>
<accession>A0A4R2NSR2</accession>
<evidence type="ECO:0000256" key="1">
    <source>
        <dbReference type="SAM" id="Phobius"/>
    </source>
</evidence>
<keyword evidence="3" id="KW-1185">Reference proteome</keyword>
<evidence type="ECO:0008006" key="4">
    <source>
        <dbReference type="Google" id="ProtNLM"/>
    </source>
</evidence>
<dbReference type="Proteomes" id="UP000294564">
    <property type="component" value="Unassembled WGS sequence"/>
</dbReference>
<feature type="transmembrane region" description="Helical" evidence="1">
    <location>
        <begin position="14"/>
        <end position="34"/>
    </location>
</feature>
<organism evidence="2 3">
    <name type="scientific">Tenacibaculum skagerrakense</name>
    <dbReference type="NCBI Taxonomy" id="186571"/>
    <lineage>
        <taxon>Bacteria</taxon>
        <taxon>Pseudomonadati</taxon>
        <taxon>Bacteroidota</taxon>
        <taxon>Flavobacteriia</taxon>
        <taxon>Flavobacteriales</taxon>
        <taxon>Flavobacteriaceae</taxon>
        <taxon>Tenacibaculum</taxon>
    </lineage>
</organism>
<feature type="transmembrane region" description="Helical" evidence="1">
    <location>
        <begin position="46"/>
        <end position="67"/>
    </location>
</feature>
<dbReference type="EMBL" id="SLXM01000005">
    <property type="protein sequence ID" value="TCP24822.1"/>
    <property type="molecule type" value="Genomic_DNA"/>
</dbReference>
<dbReference type="InterPro" id="IPR048136">
    <property type="entry name" value="STM3941-like"/>
</dbReference>
<dbReference type="AlphaFoldDB" id="A0A4R2NSR2"/>
<dbReference type="NCBIfam" id="NF041635">
    <property type="entry name" value="STM3941_fam"/>
    <property type="match status" value="1"/>
</dbReference>